<organism evidence="1">
    <name type="scientific">Siphoviridae sp. ct4Z13</name>
    <dbReference type="NCBI Taxonomy" id="2827778"/>
    <lineage>
        <taxon>Viruses</taxon>
        <taxon>Duplodnaviria</taxon>
        <taxon>Heunggongvirae</taxon>
        <taxon>Uroviricota</taxon>
        <taxon>Caudoviricetes</taxon>
    </lineage>
</organism>
<protein>
    <submittedName>
        <fullName evidence="1">Uncharacterized protein</fullName>
    </submittedName>
</protein>
<sequence length="55" mass="6662">MVRVHATITTLRTRLCRLLYIVVTHTHRKEFRNFGKKGIKRNFEILQKYVCRSND</sequence>
<reference evidence="1" key="1">
    <citation type="journal article" date="2021" name="Proc. Natl. Acad. Sci. U.S.A.">
        <title>A Catalog of Tens of Thousands of Viruses from Human Metagenomes Reveals Hidden Associations with Chronic Diseases.</title>
        <authorList>
            <person name="Tisza M.J."/>
            <person name="Buck C.B."/>
        </authorList>
    </citation>
    <scope>NUCLEOTIDE SEQUENCE</scope>
    <source>
        <strain evidence="1">Ct4Z13</strain>
    </source>
</reference>
<proteinExistence type="predicted"/>
<evidence type="ECO:0000313" key="1">
    <source>
        <dbReference type="EMBL" id="DAF48306.1"/>
    </source>
</evidence>
<name>A0A8S5SC55_9CAUD</name>
<dbReference type="EMBL" id="BK032566">
    <property type="protein sequence ID" value="DAF48306.1"/>
    <property type="molecule type" value="Genomic_DNA"/>
</dbReference>
<accession>A0A8S5SC55</accession>